<evidence type="ECO:0000313" key="2">
    <source>
        <dbReference type="Proteomes" id="UP001148614"/>
    </source>
</evidence>
<gene>
    <name evidence="1" type="ORF">NPX13_g9405</name>
</gene>
<name>A0A9W8N6W3_9PEZI</name>
<dbReference type="VEuPathDB" id="FungiDB:F4678DRAFT_441463"/>
<reference evidence="1" key="1">
    <citation type="submission" date="2022-07" db="EMBL/GenBank/DDBJ databases">
        <title>Genome Sequence of Xylaria arbuscula.</title>
        <authorList>
            <person name="Buettner E."/>
        </authorList>
    </citation>
    <scope>NUCLEOTIDE SEQUENCE</scope>
    <source>
        <strain evidence="1">VT107</strain>
    </source>
</reference>
<dbReference type="Proteomes" id="UP001148614">
    <property type="component" value="Unassembled WGS sequence"/>
</dbReference>
<comment type="caution">
    <text evidence="1">The sequence shown here is derived from an EMBL/GenBank/DDBJ whole genome shotgun (WGS) entry which is preliminary data.</text>
</comment>
<accession>A0A9W8N6W3</accession>
<proteinExistence type="predicted"/>
<organism evidence="1 2">
    <name type="scientific">Xylaria arbuscula</name>
    <dbReference type="NCBI Taxonomy" id="114810"/>
    <lineage>
        <taxon>Eukaryota</taxon>
        <taxon>Fungi</taxon>
        <taxon>Dikarya</taxon>
        <taxon>Ascomycota</taxon>
        <taxon>Pezizomycotina</taxon>
        <taxon>Sordariomycetes</taxon>
        <taxon>Xylariomycetidae</taxon>
        <taxon>Xylariales</taxon>
        <taxon>Xylariaceae</taxon>
        <taxon>Xylaria</taxon>
    </lineage>
</organism>
<protein>
    <submittedName>
        <fullName evidence="1">Uncharacterized protein</fullName>
    </submittedName>
</protein>
<evidence type="ECO:0000313" key="1">
    <source>
        <dbReference type="EMBL" id="KAJ3560150.1"/>
    </source>
</evidence>
<sequence length="267" mass="29041">MTSPPQSHGGICDFAPAFRNALRDIYESVAGLTLYDVSGKRGWALSKNRSPRQSTQDKGGIVPQGGAVNEQLFKFAAQQQYVPGDRHVFSALPILRDRKGRNTIHDDWRRGNKADSDHDDKCYFKILNLLDDPRDLRAAAMVNKSFYRCYLRNKTALLEGARGTLIDGIAEVEGTPCGTTAVPGGGSGAAAVAAGISSHEKFKDGELLVMEEKNLAEADTNKYPRDIRRRLAGLSLKGATGPGRELLAGEMTMGGGEDWCLDMAQRI</sequence>
<dbReference type="AlphaFoldDB" id="A0A9W8N6W3"/>
<dbReference type="EMBL" id="JANPWZ010002303">
    <property type="protein sequence ID" value="KAJ3560150.1"/>
    <property type="molecule type" value="Genomic_DNA"/>
</dbReference>
<keyword evidence="2" id="KW-1185">Reference proteome</keyword>